<dbReference type="InterPro" id="IPR046673">
    <property type="entry name" value="ToxA_N"/>
</dbReference>
<evidence type="ECO:0000256" key="1">
    <source>
        <dbReference type="SAM" id="MobiDB-lite"/>
    </source>
</evidence>
<name>A0A5E7AE81_PSEFL</name>
<dbReference type="Pfam" id="PF20178">
    <property type="entry name" value="ToxA_N"/>
    <property type="match status" value="1"/>
</dbReference>
<sequence>MTDFILLDYPALSSSSPPTETRLPDTCDDALLLTASQRWRDSSEGLRELIVGIPAARDTLARSLELKWDLGEPDIGLQFTATEQRPEHFVPLVQACAFVFQHPTLPDTLNQQCKVIGLPTTHALFTRTPQQLLERIKTLDPEQALRSAWNEYWDERAPGTPVSRRERARQFYCEHLEATAQVALARRQLTAAQLKPLALLMDASSATAQVTTQTLALVMSNGSKVKIPAAWVINFANAAPLPHWLYLPLCAEAFKGFAGRTELEAWLTAQNLVPRGLPSAGMGFEYTDRDLPLSTGMTDLLEHLRKAQIDALRNGRIAAPDFAEHAGSALDHADMTDRQRSTTGVFASPPRMTPDVSEDDEPSLFGSLHAEIPWALRQAALGRQRTALETLRGIAQESSTLQPVKDAHAALENAEQAADTAITALLTGSRATDPATFERQLTALHKAHKDGLQAEINAQYLLGQVTTEERDRVNALLDTPTSPGAGHRAASLIVSLSEHTADKHTLTTQTLNGPFVMTHPDALLDPASAHSMLLYWPGTGGGLQTFADRRSLENRVFKITAQDKTRTLQLKAIETDPLRHALNGLIGEFEEQAAAIRTRLAATAQAAEQAEQAEQLSMLRERFNAALQVPVHAARSLALMHVQEQERTATLVTNLPDWLGNLPVTERVALNTEIHAFIKAMQLSHALMTTALEPRDDFTRKHLHARLRKDFSLQGDFTVTLDLPDEVKWETRYSAGPTGPVRSSVMVAGDKRSHLTLEELAQLNLDKEQSVQQDSLSQRLIFMRLKVIAANRQDRIRLLNGVNLIYLRKVLPELDLPKAYERQIYEAFRGASGASAFTLAHHRECLIEPWRQTLRLQGRFARLQGHINDSHLQILDIAISADHAQAWNRHNQRVVILPAILTMGGKDTPRQGPSTLSGVTFIQEQVSGVTLVYLPESPDGRFLRSYDNLQAARLGLYRLCQQDSMINYVAGRTVHGNVRAHKSRINEAVYRRFDAMIGVGTRWPVTTSLAAHLLDAHMGRLIMAHRDTSRSNDELYLERFALRGPRAFNYLKMALGMLPFIGTAIAFYDAWTAANQAVAAFLRGEIGDGLEELATMLLCLIDAAVDLLPGEALTGVLSRTARALTRMRQAQRLLRNVAALHGNSQRQARHLLARLARYEYEQPISLAGLQTGNHGIYRGIYRHADGDFIVRQGRIFEVQLDTSARFWRLRGTRQATYRQPIALDETGQWDTWFGVHGTTFEGGGLGGGNVAGHLADALEPIWPQVIRQRLPRWWVDRTHRRYQYLAIQANASAPEFRLRIRNSDVAINRLAATPAEKVSRPLVAASEAAAVGDIELGKRRYQTLVELEAVSTGDVRRMVNEQQSYPASMVADRYLHRVNHYYWSNTHYRKIEALNAQLRALPEDAYAELREVHKQIREHRVEMLSELDQIETLRNEANHWYRRIGKADDRQRLADRLGQVNDAYSDFRLTERRVSHRYHAVYRSGIPKEMAWYHLNDQIRDLHGKFRRTLDTHRALALAEVTSEQRDQILQRCVDVYTEFSREMKVWTSGYPQLFYEDMVDPLLSGIDLLTDHARKNIARPRPVRTTQKAGKIPPKVFPTEDEYWLIGTENWDPKTKKYEYTMKNGEVWEETANQKYRLKASATVPPRQEQPDLAALLAEARTRLDSQANYLGRVQSYADKGMLPVNVEHMMVSESAELTRRADRIHALSPQDPMIVELRNTATELTATGRALRTRQSLTSKKPTDGMLLDLIGQNAVTIRKVAPLKDLGKKTRKDFMQEYEIRNQTLIPNELLWYAHFHYSSATPVLRAFEKAHLKLPEHRFLTHADDASLPYADIGKQSAVLVHFEGL</sequence>
<dbReference type="EMBL" id="CABVHX010000002">
    <property type="protein sequence ID" value="VVN76615.1"/>
    <property type="molecule type" value="Genomic_DNA"/>
</dbReference>
<evidence type="ECO:0000259" key="2">
    <source>
        <dbReference type="Pfam" id="PF20178"/>
    </source>
</evidence>
<proteinExistence type="predicted"/>
<feature type="region of interest" description="Disordered" evidence="1">
    <location>
        <begin position="331"/>
        <end position="362"/>
    </location>
</feature>
<accession>A0A5E7AE81</accession>
<organism evidence="3 4">
    <name type="scientific">Pseudomonas fluorescens</name>
    <dbReference type="NCBI Taxonomy" id="294"/>
    <lineage>
        <taxon>Bacteria</taxon>
        <taxon>Pseudomonadati</taxon>
        <taxon>Pseudomonadota</taxon>
        <taxon>Gammaproteobacteria</taxon>
        <taxon>Pseudomonadales</taxon>
        <taxon>Pseudomonadaceae</taxon>
        <taxon>Pseudomonas</taxon>
    </lineage>
</organism>
<dbReference type="Proteomes" id="UP000325375">
    <property type="component" value="Unassembled WGS sequence"/>
</dbReference>
<feature type="domain" description="Dermonecrotic toxin N-terminal" evidence="2">
    <location>
        <begin position="695"/>
        <end position="970"/>
    </location>
</feature>
<dbReference type="RefSeq" id="WP_150601744.1">
    <property type="nucleotide sequence ID" value="NZ_CABVHX010000002.1"/>
</dbReference>
<feature type="compositionally biased region" description="Basic and acidic residues" evidence="1">
    <location>
        <begin position="331"/>
        <end position="340"/>
    </location>
</feature>
<gene>
    <name evidence="3" type="ORF">PS718_00783</name>
</gene>
<evidence type="ECO:0000313" key="3">
    <source>
        <dbReference type="EMBL" id="VVN76615.1"/>
    </source>
</evidence>
<reference evidence="3 4" key="1">
    <citation type="submission" date="2019-09" db="EMBL/GenBank/DDBJ databases">
        <authorList>
            <person name="Chandra G."/>
            <person name="Truman W A."/>
        </authorList>
    </citation>
    <scope>NUCLEOTIDE SEQUENCE [LARGE SCALE GENOMIC DNA]</scope>
    <source>
        <strain evidence="3">PS718</strain>
    </source>
</reference>
<evidence type="ECO:0000313" key="4">
    <source>
        <dbReference type="Proteomes" id="UP000325375"/>
    </source>
</evidence>
<protein>
    <recommendedName>
        <fullName evidence="2">Dermonecrotic toxin N-terminal domain-containing protein</fullName>
    </recommendedName>
</protein>